<proteinExistence type="predicted"/>
<evidence type="ECO:0000256" key="2">
    <source>
        <dbReference type="SAM" id="MobiDB-lite"/>
    </source>
</evidence>
<feature type="region of interest" description="Disordered" evidence="2">
    <location>
        <begin position="1"/>
        <end position="83"/>
    </location>
</feature>
<keyword evidence="1" id="KW-0175">Coiled coil</keyword>
<dbReference type="Proteomes" id="UP001634394">
    <property type="component" value="Unassembled WGS sequence"/>
</dbReference>
<keyword evidence="5" id="KW-1185">Reference proteome</keyword>
<gene>
    <name evidence="4" type="ORF">ACJMK2_014091</name>
</gene>
<feature type="domain" description="FAM186A/B C-terminal" evidence="3">
    <location>
        <begin position="646"/>
        <end position="802"/>
    </location>
</feature>
<protein>
    <recommendedName>
        <fullName evidence="3">FAM186A/B C-terminal domain-containing protein</fullName>
    </recommendedName>
</protein>
<feature type="compositionally biased region" description="Basic and acidic residues" evidence="2">
    <location>
        <begin position="41"/>
        <end position="52"/>
    </location>
</feature>
<evidence type="ECO:0000256" key="1">
    <source>
        <dbReference type="SAM" id="Coils"/>
    </source>
</evidence>
<organism evidence="4 5">
    <name type="scientific">Sinanodonta woodiana</name>
    <name type="common">Chinese pond mussel</name>
    <name type="synonym">Anodonta woodiana</name>
    <dbReference type="NCBI Taxonomy" id="1069815"/>
    <lineage>
        <taxon>Eukaryota</taxon>
        <taxon>Metazoa</taxon>
        <taxon>Spiralia</taxon>
        <taxon>Lophotrochozoa</taxon>
        <taxon>Mollusca</taxon>
        <taxon>Bivalvia</taxon>
        <taxon>Autobranchia</taxon>
        <taxon>Heteroconchia</taxon>
        <taxon>Palaeoheterodonta</taxon>
        <taxon>Unionida</taxon>
        <taxon>Unionoidea</taxon>
        <taxon>Unionidae</taxon>
        <taxon>Unioninae</taxon>
        <taxon>Sinanodonta</taxon>
    </lineage>
</organism>
<feature type="coiled-coil region" evidence="1">
    <location>
        <begin position="279"/>
        <end position="376"/>
    </location>
</feature>
<evidence type="ECO:0000259" key="3">
    <source>
        <dbReference type="Pfam" id="PF20865"/>
    </source>
</evidence>
<evidence type="ECO:0000313" key="4">
    <source>
        <dbReference type="EMBL" id="KAL3854852.1"/>
    </source>
</evidence>
<accession>A0ABD3UZK0</accession>
<comment type="caution">
    <text evidence="4">The sequence shown here is derived from an EMBL/GenBank/DDBJ whole genome shotgun (WGS) entry which is preliminary data.</text>
</comment>
<name>A0ABD3UZK0_SINWO</name>
<sequence>MNRRKSNEQASQPESTKRKRSRNGDRNKGLDSSGRPKPKSLLKDLISHDGDIQKNLGDVEDDHSLGLLDTKTPCSSSDAENFEEDLSVSHTPSKTSLSCKGSFLINASEDREILEVLYNVKNSKKLYKQEKLRDELSDIQQRVQMALENFPVVKEEQQTRNDRNNILFTIETYISRSVIHRELLMELELWYKNKDNLPEDFGLLSHKDMNDIISSSHDLHNNILEDIEIMSNTGKRIITLGLQLLDEIKKVRKNDSHLYKQHDPLKKSMREKIVIHNALEAARKQYQYLMNVADQENNELKEKGRQCIELSDNIAKAESQCKELQKQLQDTRYKDFKIRDGTDNFLLQMEMQNERNQELKAKVADYQNMIAHNETKIKMQESEAHPASVPRSKTLSPSAEYDIASQPSSTQSVLSALYIPEEAYSETLLQLLTSEEQLTTSKNETSNLQKLIARKKLTSELDKIKMDVLRKKMRHEDETVHSEEMSFLKKNIHGVLRALVSFKDQLTQVLLKENLQDVAEKLDKLENLSEKLSPDSTDAIGMVVSNVVDYLHSLQEIIIYGFEEYKYLFQAFQASTPLPAMIKPNQEKTKLFVTDVPMQRDVLHHSYPGVQNMMPEMNIIKDIQHKDLREMPDNVSKHNDLTVVELDRNLALIVKAYEENKVSKPLYKKAVTAIQRVKCVPLLKLETLMEWYIEVKKMEQLRESYIALIEAQNRSGNTGVDLENYMLTCQKRKQQKILETQEKWKKIEHQKKELNARMLKIFNKLYDETGIMLIYPMLWDTNTQSKIQRNSLPPLEQKTLRNMLCNRGRTKCDIFKLPEVVSGVAMPIRRSLTRPQIGTFTKQVSMPGNCGEPFLPAVIMTPHIVNYQINRPHMHAV</sequence>
<dbReference type="InterPro" id="IPR049146">
    <property type="entry name" value="FAM186A_B_C"/>
</dbReference>
<dbReference type="EMBL" id="JBJQND010000014">
    <property type="protein sequence ID" value="KAL3854852.1"/>
    <property type="molecule type" value="Genomic_DNA"/>
</dbReference>
<feature type="non-terminal residue" evidence="4">
    <location>
        <position position="877"/>
    </location>
</feature>
<reference evidence="4 5" key="1">
    <citation type="submission" date="2024-11" db="EMBL/GenBank/DDBJ databases">
        <title>Chromosome-level genome assembly of the freshwater bivalve Anodonta woodiana.</title>
        <authorList>
            <person name="Chen X."/>
        </authorList>
    </citation>
    <scope>NUCLEOTIDE SEQUENCE [LARGE SCALE GENOMIC DNA]</scope>
    <source>
        <strain evidence="4">MN2024</strain>
        <tissue evidence="4">Gills</tissue>
    </source>
</reference>
<dbReference type="Pfam" id="PF20865">
    <property type="entry name" value="FAM186A-B_C"/>
    <property type="match status" value="1"/>
</dbReference>
<dbReference type="AlphaFoldDB" id="A0ABD3UZK0"/>
<evidence type="ECO:0000313" key="5">
    <source>
        <dbReference type="Proteomes" id="UP001634394"/>
    </source>
</evidence>